<dbReference type="EC" id="2.1.1.-" evidence="3"/>
<protein>
    <recommendedName>
        <fullName evidence="3">Methyltransferase</fullName>
        <ecNumber evidence="3">2.1.1.-</ecNumber>
    </recommendedName>
</protein>
<dbReference type="RefSeq" id="WP_116542195.1">
    <property type="nucleotide sequence ID" value="NZ_QEKI01000002.1"/>
</dbReference>
<gene>
    <name evidence="5" type="ORF">C8E01_102344</name>
</gene>
<dbReference type="PRINTS" id="PR00508">
    <property type="entry name" value="S21N4MTFRASE"/>
</dbReference>
<feature type="domain" description="DNA methylase N-4/N-6" evidence="4">
    <location>
        <begin position="31"/>
        <end position="244"/>
    </location>
</feature>
<dbReference type="InterPro" id="IPR001091">
    <property type="entry name" value="RM_Methyltransferase"/>
</dbReference>
<dbReference type="InterPro" id="IPR029063">
    <property type="entry name" value="SAM-dependent_MTases_sf"/>
</dbReference>
<dbReference type="EMBL" id="QEKI01000002">
    <property type="protein sequence ID" value="PVY43167.1"/>
    <property type="molecule type" value="Genomic_DNA"/>
</dbReference>
<dbReference type="GO" id="GO:0032259">
    <property type="term" value="P:methylation"/>
    <property type="evidence" value="ECO:0007669"/>
    <property type="project" value="UniProtKB-KW"/>
</dbReference>
<dbReference type="AlphaFoldDB" id="A0A2U1B3S5"/>
<name>A0A2U1B3S5_9BACT</name>
<dbReference type="Proteomes" id="UP000245466">
    <property type="component" value="Unassembled WGS sequence"/>
</dbReference>
<keyword evidence="6" id="KW-1185">Reference proteome</keyword>
<comment type="caution">
    <text evidence="5">The sequence shown here is derived from an EMBL/GenBank/DDBJ whole genome shotgun (WGS) entry which is preliminary data.</text>
</comment>
<dbReference type="InterPro" id="IPR002941">
    <property type="entry name" value="DNA_methylase_N4/N6"/>
</dbReference>
<evidence type="ECO:0000256" key="1">
    <source>
        <dbReference type="ARBA" id="ARBA00022603"/>
    </source>
</evidence>
<evidence type="ECO:0000256" key="3">
    <source>
        <dbReference type="RuleBase" id="RU362026"/>
    </source>
</evidence>
<proteinExistence type="inferred from homology"/>
<dbReference type="Gene3D" id="3.40.50.150">
    <property type="entry name" value="Vaccinia Virus protein VP39"/>
    <property type="match status" value="1"/>
</dbReference>
<dbReference type="GO" id="GO:0003677">
    <property type="term" value="F:DNA binding"/>
    <property type="evidence" value="ECO:0007669"/>
    <property type="project" value="InterPro"/>
</dbReference>
<dbReference type="OrthoDB" id="1273118at2"/>
<comment type="similarity">
    <text evidence="3">Belongs to the N(4)/N(6)-methyltransferase family.</text>
</comment>
<evidence type="ECO:0000313" key="6">
    <source>
        <dbReference type="Proteomes" id="UP000245466"/>
    </source>
</evidence>
<sequence>MRDLNNGELELNRIYHGDCFNFLPLMKEKSVDMIFTDLPFGTTQAKWDKPLDLDKLWSQYERVIKDNGAILLFAQAPFDKVLAASNLKMFRYEWVWEKTHATGHLNSKKMPMKAHEQVLVFYKNLPTYNPQKTSGHKLKSVKVTSRKSIESTIYNKHDRHVDYASTERYPRSVVKFASDRQKLSLHETQKPEKLLEYFIRTYSNEGDVVLDTCAGSGSLAAACINSNRRFICMEKDEYHYNVSVERIAGIQEKE</sequence>
<keyword evidence="1 5" id="KW-0489">Methyltransferase</keyword>
<evidence type="ECO:0000256" key="2">
    <source>
        <dbReference type="ARBA" id="ARBA00022679"/>
    </source>
</evidence>
<keyword evidence="2 5" id="KW-0808">Transferase</keyword>
<evidence type="ECO:0000259" key="4">
    <source>
        <dbReference type="Pfam" id="PF01555"/>
    </source>
</evidence>
<accession>A0A2U1B3S5</accession>
<evidence type="ECO:0000313" key="5">
    <source>
        <dbReference type="EMBL" id="PVY43167.1"/>
    </source>
</evidence>
<reference evidence="5 6" key="1">
    <citation type="submission" date="2018-04" db="EMBL/GenBank/DDBJ databases">
        <title>Genomic Encyclopedia of Type Strains, Phase IV (KMG-IV): sequencing the most valuable type-strain genomes for metagenomic binning, comparative biology and taxonomic classification.</title>
        <authorList>
            <person name="Goeker M."/>
        </authorList>
    </citation>
    <scope>NUCLEOTIDE SEQUENCE [LARGE SCALE GENOMIC DNA]</scope>
    <source>
        <strain evidence="5 6">DSM 100231</strain>
    </source>
</reference>
<dbReference type="Pfam" id="PF01555">
    <property type="entry name" value="N6_N4_Mtase"/>
    <property type="match status" value="1"/>
</dbReference>
<dbReference type="SUPFAM" id="SSF53335">
    <property type="entry name" value="S-adenosyl-L-methionine-dependent methyltransferases"/>
    <property type="match status" value="1"/>
</dbReference>
<dbReference type="GO" id="GO:0008170">
    <property type="term" value="F:N-methyltransferase activity"/>
    <property type="evidence" value="ECO:0007669"/>
    <property type="project" value="InterPro"/>
</dbReference>
<organism evidence="5 6">
    <name type="scientific">Pontibacter virosus</name>
    <dbReference type="NCBI Taxonomy" id="1765052"/>
    <lineage>
        <taxon>Bacteria</taxon>
        <taxon>Pseudomonadati</taxon>
        <taxon>Bacteroidota</taxon>
        <taxon>Cytophagia</taxon>
        <taxon>Cytophagales</taxon>
        <taxon>Hymenobacteraceae</taxon>
        <taxon>Pontibacter</taxon>
    </lineage>
</organism>